<evidence type="ECO:0000313" key="3">
    <source>
        <dbReference type="Proteomes" id="UP000243525"/>
    </source>
</evidence>
<keyword evidence="1" id="KW-0732">Signal</keyword>
<name>A0A2T5C294_9BACT</name>
<comment type="caution">
    <text evidence="2">The sequence shown here is derived from an EMBL/GenBank/DDBJ whole genome shotgun (WGS) entry which is preliminary data.</text>
</comment>
<accession>A0A2T5C294</accession>
<dbReference type="EMBL" id="QAAD01000007">
    <property type="protein sequence ID" value="PTN08771.1"/>
    <property type="molecule type" value="Genomic_DNA"/>
</dbReference>
<evidence type="ECO:0000313" key="2">
    <source>
        <dbReference type="EMBL" id="PTN08771.1"/>
    </source>
</evidence>
<sequence>MKIFNYTLTIALLLLSLTSTAQQKEKKVKPKRTDNYIHMPGLRLGLDISRPFQQLWTKGDRYGSEFSADFEASPNLYLVAEAGWEKLKLDQPRVNYNSSGTYLRLGADYNVLGPEDTDTKSMFYFGFRYAFDIARQQTDSYTIQNYWGSTMGSFPEQKFNSHWMELILGIKGEIVKNFYMGWSIRAKFLLAQTAEELPEIYFTPGFGKSESTVALDFTYSIYYTLPFKFRKK</sequence>
<feature type="chain" id="PRO_5015517941" description="Outer membrane protein with beta-barrel domain" evidence="1">
    <location>
        <begin position="22"/>
        <end position="232"/>
    </location>
</feature>
<keyword evidence="3" id="KW-1185">Reference proteome</keyword>
<dbReference type="OrthoDB" id="1082206at2"/>
<dbReference type="InterPro" id="IPR046111">
    <property type="entry name" value="DUF6048"/>
</dbReference>
<protein>
    <recommendedName>
        <fullName evidence="4">Outer membrane protein with beta-barrel domain</fullName>
    </recommendedName>
</protein>
<dbReference type="RefSeq" id="WP_146161477.1">
    <property type="nucleotide sequence ID" value="NZ_OY782574.1"/>
</dbReference>
<evidence type="ECO:0008006" key="4">
    <source>
        <dbReference type="Google" id="ProtNLM"/>
    </source>
</evidence>
<evidence type="ECO:0000256" key="1">
    <source>
        <dbReference type="SAM" id="SignalP"/>
    </source>
</evidence>
<proteinExistence type="predicted"/>
<gene>
    <name evidence="2" type="ORF">C8N47_107131</name>
</gene>
<dbReference type="Pfam" id="PF19515">
    <property type="entry name" value="DUF6048"/>
    <property type="match status" value="1"/>
</dbReference>
<reference evidence="2 3" key="1">
    <citation type="submission" date="2018-04" db="EMBL/GenBank/DDBJ databases">
        <title>Genomic Encyclopedia of Archaeal and Bacterial Type Strains, Phase II (KMG-II): from individual species to whole genera.</title>
        <authorList>
            <person name="Goeker M."/>
        </authorList>
    </citation>
    <scope>NUCLEOTIDE SEQUENCE [LARGE SCALE GENOMIC DNA]</scope>
    <source>
        <strain evidence="2 3">DSM 28823</strain>
    </source>
</reference>
<organism evidence="2 3">
    <name type="scientific">Mangrovibacterium marinum</name>
    <dbReference type="NCBI Taxonomy" id="1639118"/>
    <lineage>
        <taxon>Bacteria</taxon>
        <taxon>Pseudomonadati</taxon>
        <taxon>Bacteroidota</taxon>
        <taxon>Bacteroidia</taxon>
        <taxon>Marinilabiliales</taxon>
        <taxon>Prolixibacteraceae</taxon>
        <taxon>Mangrovibacterium</taxon>
    </lineage>
</organism>
<dbReference type="AlphaFoldDB" id="A0A2T5C294"/>
<feature type="signal peptide" evidence="1">
    <location>
        <begin position="1"/>
        <end position="21"/>
    </location>
</feature>
<dbReference type="Proteomes" id="UP000243525">
    <property type="component" value="Unassembled WGS sequence"/>
</dbReference>